<feature type="region of interest" description="Disordered" evidence="5">
    <location>
        <begin position="286"/>
        <end position="349"/>
    </location>
</feature>
<evidence type="ECO:0000256" key="4">
    <source>
        <dbReference type="PROSITE-ProRule" id="PRU00175"/>
    </source>
</evidence>
<feature type="region of interest" description="Disordered" evidence="5">
    <location>
        <begin position="368"/>
        <end position="397"/>
    </location>
</feature>
<keyword evidence="1" id="KW-0479">Metal-binding</keyword>
<organism evidence="7 8">
    <name type="scientific">Anguilla anguilla</name>
    <name type="common">European freshwater eel</name>
    <name type="synonym">Muraena anguilla</name>
    <dbReference type="NCBI Taxonomy" id="7936"/>
    <lineage>
        <taxon>Eukaryota</taxon>
        <taxon>Metazoa</taxon>
        <taxon>Chordata</taxon>
        <taxon>Craniata</taxon>
        <taxon>Vertebrata</taxon>
        <taxon>Euteleostomi</taxon>
        <taxon>Actinopterygii</taxon>
        <taxon>Neopterygii</taxon>
        <taxon>Teleostei</taxon>
        <taxon>Anguilliformes</taxon>
        <taxon>Anguillidae</taxon>
        <taxon>Anguilla</taxon>
    </lineage>
</organism>
<sequence length="617" mass="67653">MSERNDSQSSVVCSTCGLAYTLPEDEVVGNLPHMLLCGHVFCTACLCSLEFGNIVVCPECKVESMLSEDGVEGLQVDSRIIGLIYTAKMNMRKNRNRPRHRKPTPPTPPPEESSEQESDSEKGLEDPLCQAAENLSQLECIHQTLVEGLQVQVKKEKARLVKEIDEVADSALSILRKRKSALLAELAHLEQYFLASRHVLGQVEERRKALRTAIQKAKQVQQHPSLGSYCELDKVLEILQAPVDVQSYDLSCLSLGSGLSCTLNMDGMVQSLKTCFRMTIGNPKALTGEEASSDTSSQLGTERKNWRGSVLHQERRPGRQAPDTVEPGAPEWQQESLGMGPATQAASTSYLSDSPNVIIEEIVEEAEPAPMAPPLPPQGKAAFGRPKRKGRKWAADGPPIRQGKVFQEWVLVTHVVNPSHFYIRRVSETRAGVLLSKKISGLCSGERGLFTASSVVETGSLLFVQWKESMWSRATVMEVFQRGRGESVSRCPVPELARLRVFFQDYGFSKDISLNVSEGVSVVDSLNQCVRRVDLAVQSEMARWPAQAVRCSLKDIVPADLVESWGWCAESQLEFQRVVGLRAGGGDAGAGVPAGAGGPEERAHGQMLVFGRTTWSS</sequence>
<dbReference type="InterPro" id="IPR013083">
    <property type="entry name" value="Znf_RING/FYVE/PHD"/>
</dbReference>
<feature type="region of interest" description="Disordered" evidence="5">
    <location>
        <begin position="92"/>
        <end position="124"/>
    </location>
</feature>
<dbReference type="Proteomes" id="UP001044222">
    <property type="component" value="Unassembled WGS sequence"/>
</dbReference>
<dbReference type="GO" id="GO:0008270">
    <property type="term" value="F:zinc ion binding"/>
    <property type="evidence" value="ECO:0007669"/>
    <property type="project" value="UniProtKB-KW"/>
</dbReference>
<dbReference type="PANTHER" id="PTHR16442:SF1">
    <property type="entry name" value="RING FINGER PROTEIN 17"/>
    <property type="match status" value="1"/>
</dbReference>
<evidence type="ECO:0000256" key="1">
    <source>
        <dbReference type="ARBA" id="ARBA00022723"/>
    </source>
</evidence>
<dbReference type="SUPFAM" id="SSF63748">
    <property type="entry name" value="Tudor/PWWP/MBT"/>
    <property type="match status" value="1"/>
</dbReference>
<keyword evidence="3" id="KW-0862">Zinc</keyword>
<protein>
    <recommendedName>
        <fullName evidence="6">RING-type domain-containing protein</fullName>
    </recommendedName>
</protein>
<gene>
    <name evidence="7" type="ORF">ANANG_G00061320</name>
</gene>
<keyword evidence="2 4" id="KW-0863">Zinc-finger</keyword>
<dbReference type="EMBL" id="JAFIRN010000003">
    <property type="protein sequence ID" value="KAG5852337.1"/>
    <property type="molecule type" value="Genomic_DNA"/>
</dbReference>
<accession>A0A9D3MR33</accession>
<dbReference type="InterPro" id="IPR001841">
    <property type="entry name" value="Znf_RING"/>
</dbReference>
<dbReference type="Gene3D" id="3.30.40.10">
    <property type="entry name" value="Zinc/RING finger domain, C3HC4 (zinc finger)"/>
    <property type="match status" value="1"/>
</dbReference>
<reference evidence="7" key="1">
    <citation type="submission" date="2021-01" db="EMBL/GenBank/DDBJ databases">
        <title>A chromosome-scale assembly of European eel, Anguilla anguilla.</title>
        <authorList>
            <person name="Henkel C."/>
            <person name="Jong-Raadsen S.A."/>
            <person name="Dufour S."/>
            <person name="Weltzien F.-A."/>
            <person name="Palstra A.P."/>
            <person name="Pelster B."/>
            <person name="Spaink H.P."/>
            <person name="Van Den Thillart G.E."/>
            <person name="Jansen H."/>
            <person name="Zahm M."/>
            <person name="Klopp C."/>
            <person name="Cedric C."/>
            <person name="Louis A."/>
            <person name="Berthelot C."/>
            <person name="Parey E."/>
            <person name="Roest Crollius H."/>
            <person name="Montfort J."/>
            <person name="Robinson-Rechavi M."/>
            <person name="Bucao C."/>
            <person name="Bouchez O."/>
            <person name="Gislard M."/>
            <person name="Lluch J."/>
            <person name="Milhes M."/>
            <person name="Lampietro C."/>
            <person name="Lopez Roques C."/>
            <person name="Donnadieu C."/>
            <person name="Braasch I."/>
            <person name="Desvignes T."/>
            <person name="Postlethwait J."/>
            <person name="Bobe J."/>
            <person name="Guiguen Y."/>
            <person name="Dirks R."/>
        </authorList>
    </citation>
    <scope>NUCLEOTIDE SEQUENCE</scope>
    <source>
        <strain evidence="7">Tag_6206</strain>
        <tissue evidence="7">Liver</tissue>
    </source>
</reference>
<keyword evidence="8" id="KW-1185">Reference proteome</keyword>
<dbReference type="InterPro" id="IPR017907">
    <property type="entry name" value="Znf_RING_CS"/>
</dbReference>
<dbReference type="SUPFAM" id="SSF57850">
    <property type="entry name" value="RING/U-box"/>
    <property type="match status" value="1"/>
</dbReference>
<comment type="caution">
    <text evidence="7">The sequence shown here is derived from an EMBL/GenBank/DDBJ whole genome shotgun (WGS) entry which is preliminary data.</text>
</comment>
<dbReference type="Gene3D" id="2.30.30.140">
    <property type="match status" value="1"/>
</dbReference>
<evidence type="ECO:0000256" key="3">
    <source>
        <dbReference type="ARBA" id="ARBA00022833"/>
    </source>
</evidence>
<dbReference type="PROSITE" id="PS50089">
    <property type="entry name" value="ZF_RING_2"/>
    <property type="match status" value="1"/>
</dbReference>
<name>A0A9D3MR33_ANGAN</name>
<dbReference type="AlphaFoldDB" id="A0A9D3MR33"/>
<dbReference type="PROSITE" id="PS00518">
    <property type="entry name" value="ZF_RING_1"/>
    <property type="match status" value="1"/>
</dbReference>
<feature type="domain" description="RING-type" evidence="6">
    <location>
        <begin position="13"/>
        <end position="61"/>
    </location>
</feature>
<dbReference type="PANTHER" id="PTHR16442">
    <property type="entry name" value="RING FINGER PROTEIN 17"/>
    <property type="match status" value="1"/>
</dbReference>
<evidence type="ECO:0000256" key="2">
    <source>
        <dbReference type="ARBA" id="ARBA00022771"/>
    </source>
</evidence>
<feature type="compositionally biased region" description="Basic residues" evidence="5">
    <location>
        <begin position="92"/>
        <end position="103"/>
    </location>
</feature>
<evidence type="ECO:0000256" key="5">
    <source>
        <dbReference type="SAM" id="MobiDB-lite"/>
    </source>
</evidence>
<evidence type="ECO:0000259" key="6">
    <source>
        <dbReference type="PROSITE" id="PS50089"/>
    </source>
</evidence>
<proteinExistence type="predicted"/>
<evidence type="ECO:0000313" key="7">
    <source>
        <dbReference type="EMBL" id="KAG5852337.1"/>
    </source>
</evidence>
<evidence type="ECO:0000313" key="8">
    <source>
        <dbReference type="Proteomes" id="UP001044222"/>
    </source>
</evidence>